<protein>
    <submittedName>
        <fullName evidence="1">Uncharacterized protein</fullName>
    </submittedName>
</protein>
<comment type="caution">
    <text evidence="1">The sequence shown here is derived from an EMBL/GenBank/DDBJ whole genome shotgun (WGS) entry which is preliminary data.</text>
</comment>
<accession>A0ABT9EZ66</accession>
<gene>
    <name evidence="1" type="ORF">Q8W30_17410</name>
</gene>
<dbReference type="EMBL" id="JAUYVO010000019">
    <property type="protein sequence ID" value="MDP2524345.1"/>
    <property type="molecule type" value="Genomic_DNA"/>
</dbReference>
<proteinExistence type="predicted"/>
<organism evidence="1 2">
    <name type="scientific">Neptunomonas phycophila</name>
    <dbReference type="NCBI Taxonomy" id="1572645"/>
    <lineage>
        <taxon>Bacteria</taxon>
        <taxon>Pseudomonadati</taxon>
        <taxon>Pseudomonadota</taxon>
        <taxon>Gammaproteobacteria</taxon>
        <taxon>Oceanospirillales</taxon>
        <taxon>Oceanospirillaceae</taxon>
        <taxon>Neptunomonas</taxon>
    </lineage>
</organism>
<sequence>MLEIDPQPNKRLHAGAQTYAINRHRIRRAQPAFHPDAEQLVLDMKEGLMGIMRVADSGQHKNVRVFILTRAHFHTGQREKSIHNQVATVINREDNAHNQE</sequence>
<dbReference type="Proteomes" id="UP001177341">
    <property type="component" value="Unassembled WGS sequence"/>
</dbReference>
<name>A0ABT9EZ66_9GAMM</name>
<evidence type="ECO:0000313" key="1">
    <source>
        <dbReference type="EMBL" id="MDP2524345.1"/>
    </source>
</evidence>
<evidence type="ECO:0000313" key="2">
    <source>
        <dbReference type="Proteomes" id="UP001177341"/>
    </source>
</evidence>
<dbReference type="RefSeq" id="WP_305451232.1">
    <property type="nucleotide sequence ID" value="NZ_JAUYVO010000019.1"/>
</dbReference>
<reference evidence="1" key="1">
    <citation type="submission" date="2023-07" db="EMBL/GenBank/DDBJ databases">
        <title>Genome content predicts the carbon catabolic preferences of heterotrophic bacteria.</title>
        <authorList>
            <person name="Gralka M."/>
        </authorList>
    </citation>
    <scope>NUCLEOTIDE SEQUENCE</scope>
    <source>
        <strain evidence="1">5G01</strain>
    </source>
</reference>
<keyword evidence="2" id="KW-1185">Reference proteome</keyword>